<evidence type="ECO:0000256" key="3">
    <source>
        <dbReference type="ARBA" id="ARBA00023002"/>
    </source>
</evidence>
<dbReference type="InterPro" id="IPR016162">
    <property type="entry name" value="Ald_DH_N"/>
</dbReference>
<keyword evidence="6" id="KW-1185">Reference proteome</keyword>
<proteinExistence type="inferred from homology"/>
<dbReference type="InterPro" id="IPR016161">
    <property type="entry name" value="Ald_DH/histidinol_DH"/>
</dbReference>
<dbReference type="FunFam" id="3.40.605.10:FF:000012">
    <property type="entry name" value="NAD-dependent succinate-semialdehyde dehydrogenase"/>
    <property type="match status" value="1"/>
</dbReference>
<keyword evidence="2" id="KW-0521">NADP</keyword>
<dbReference type="Gene3D" id="3.40.605.10">
    <property type="entry name" value="Aldehyde Dehydrogenase, Chain A, domain 1"/>
    <property type="match status" value="1"/>
</dbReference>
<reference evidence="5 6" key="1">
    <citation type="submission" date="2015-11" db="EMBL/GenBank/DDBJ databases">
        <title>Draft Genome Sequence of the Strain BR 10423 (Rhizobium sp.) isolated from nodules of Mimosa pudica.</title>
        <authorList>
            <person name="Barauna A.C."/>
            <person name="Zilli J.E."/>
            <person name="Simoes-Araujo J.L."/>
            <person name="Reis V.M."/>
            <person name="James E.K."/>
            <person name="Reis F.B.Jr."/>
            <person name="Rouws L.F."/>
            <person name="Passos S.R."/>
            <person name="Gois S.R."/>
        </authorList>
    </citation>
    <scope>NUCLEOTIDE SEQUENCE [LARGE SCALE GENOMIC DNA]</scope>
    <source>
        <strain evidence="5 6">BR10423</strain>
    </source>
</reference>
<evidence type="ECO:0000259" key="4">
    <source>
        <dbReference type="Pfam" id="PF00171"/>
    </source>
</evidence>
<evidence type="ECO:0000256" key="2">
    <source>
        <dbReference type="ARBA" id="ARBA00022857"/>
    </source>
</evidence>
<dbReference type="PANTHER" id="PTHR43217:SF2">
    <property type="entry name" value="SUCCINATE-SEMIALDEHYDE DEHYDROGENASE [NADP(+)]"/>
    <property type="match status" value="1"/>
</dbReference>
<comment type="similarity">
    <text evidence="1">Belongs to the aldehyde dehydrogenase family.</text>
</comment>
<keyword evidence="3" id="KW-0560">Oxidoreductase</keyword>
<dbReference type="GO" id="GO:0004777">
    <property type="term" value="F:succinate-semialdehyde dehydrogenase (NAD+) activity"/>
    <property type="evidence" value="ECO:0007669"/>
    <property type="project" value="TreeGrafter"/>
</dbReference>
<dbReference type="FunFam" id="3.40.309.10:FF:000010">
    <property type="entry name" value="Gamma-aminobutyraldehyde dehydrogenase"/>
    <property type="match status" value="1"/>
</dbReference>
<feature type="domain" description="Aldehyde dehydrogenase" evidence="4">
    <location>
        <begin position="3"/>
        <end position="452"/>
    </location>
</feature>
<accession>A0A109JTV8</accession>
<dbReference type="InterPro" id="IPR044148">
    <property type="entry name" value="ALDH_GabD1-like"/>
</dbReference>
<dbReference type="CDD" id="cd07100">
    <property type="entry name" value="ALDH_SSADH1_GabD1"/>
    <property type="match status" value="1"/>
</dbReference>
<dbReference type="Gene3D" id="3.40.309.10">
    <property type="entry name" value="Aldehyde Dehydrogenase, Chain A, domain 2"/>
    <property type="match status" value="1"/>
</dbReference>
<sequence>MAYQSVNPATGKVLKTFNNHSDEEIERALTLAHSLYKSPWCKGDRGPRLEVLRRFAELANARVDDLARILTLEMGKRINEARTEVRITADIAQYYADNAEAFLAREKVTTPKGEAWLEYHPIGVVVAVEPWNFPFYQLIRVAGPNLAIGNPVLAKHASMVPQAAVAFEELLAEAGAPEGAWTNIFATGDQISKLIADDRVQGVALTGSEGAGSIVAANAGKNLKKSVMELGGSDVFVVLDDADLDKAVSAGVEARLRGCGQVCNGAKRFLIHEKVADEFTKKLADRFTNTKIGDPMDETVGLGPMSSIGARDDIAGQVERAVKAGAKVLVGGSAIDGPGAYYKPTILTNVSRDNPAYFEEFFGPVAQVHVIKNDDEVVRIANDSNFGLSGAIFTADVERAKSLASQVETGSVWINTSSFTGPELPFGGVKRSGYGRELAGAGIKELVNQKMVLVAH</sequence>
<comment type="caution">
    <text evidence="5">The sequence shown here is derived from an EMBL/GenBank/DDBJ whole genome shotgun (WGS) entry which is preliminary data.</text>
</comment>
<dbReference type="OrthoDB" id="9812625at2"/>
<protein>
    <submittedName>
        <fullName evidence="5">Succinate-semialdehyde dehydrogenase</fullName>
    </submittedName>
</protein>
<name>A0A109JTV8_9HYPH</name>
<evidence type="ECO:0000313" key="6">
    <source>
        <dbReference type="Proteomes" id="UP000068164"/>
    </source>
</evidence>
<organism evidence="5 6">
    <name type="scientific">Rhizobium altiplani</name>
    <dbReference type="NCBI Taxonomy" id="1864509"/>
    <lineage>
        <taxon>Bacteria</taxon>
        <taxon>Pseudomonadati</taxon>
        <taxon>Pseudomonadota</taxon>
        <taxon>Alphaproteobacteria</taxon>
        <taxon>Hyphomicrobiales</taxon>
        <taxon>Rhizobiaceae</taxon>
        <taxon>Rhizobium/Agrobacterium group</taxon>
        <taxon>Rhizobium</taxon>
    </lineage>
</organism>
<dbReference type="AlphaFoldDB" id="A0A109JTV8"/>
<dbReference type="SUPFAM" id="SSF53720">
    <property type="entry name" value="ALDH-like"/>
    <property type="match status" value="1"/>
</dbReference>
<dbReference type="Proteomes" id="UP000068164">
    <property type="component" value="Unassembled WGS sequence"/>
</dbReference>
<dbReference type="InterPro" id="IPR047110">
    <property type="entry name" value="GABD/Sad-like"/>
</dbReference>
<dbReference type="InterPro" id="IPR016163">
    <property type="entry name" value="Ald_DH_C"/>
</dbReference>
<dbReference type="EMBL" id="LNCD01000058">
    <property type="protein sequence ID" value="KWV54840.1"/>
    <property type="molecule type" value="Genomic_DNA"/>
</dbReference>
<dbReference type="Pfam" id="PF00171">
    <property type="entry name" value="Aldedh"/>
    <property type="match status" value="1"/>
</dbReference>
<dbReference type="GO" id="GO:0004030">
    <property type="term" value="F:aldehyde dehydrogenase [NAD(P)+] activity"/>
    <property type="evidence" value="ECO:0007669"/>
    <property type="project" value="InterPro"/>
</dbReference>
<evidence type="ECO:0000256" key="1">
    <source>
        <dbReference type="ARBA" id="ARBA00009986"/>
    </source>
</evidence>
<dbReference type="PANTHER" id="PTHR43217">
    <property type="entry name" value="SUCCINATE SEMIALDEHYDE DEHYDROGENASE [NAD(P)+] SAD"/>
    <property type="match status" value="1"/>
</dbReference>
<dbReference type="RefSeq" id="WP_062369764.1">
    <property type="nucleotide sequence ID" value="NZ_LNCD01000058.1"/>
</dbReference>
<dbReference type="InterPro" id="IPR015590">
    <property type="entry name" value="Aldehyde_DH_dom"/>
</dbReference>
<evidence type="ECO:0000313" key="5">
    <source>
        <dbReference type="EMBL" id="KWV54840.1"/>
    </source>
</evidence>
<gene>
    <name evidence="5" type="ORF">AS026_38470</name>
</gene>